<protein>
    <recommendedName>
        <fullName evidence="2">non-specific serine/threonine protein kinase</fullName>
        <ecNumber evidence="2">2.7.11.1</ecNumber>
    </recommendedName>
</protein>
<keyword evidence="4" id="KW-0808">Transferase</keyword>
<keyword evidence="21" id="KW-1185">Reference proteome</keyword>
<dbReference type="PROSITE" id="PS00107">
    <property type="entry name" value="PROTEIN_KINASE_ATP"/>
    <property type="match status" value="1"/>
</dbReference>
<name>A0A2I0IQV2_PUNGR</name>
<feature type="binding site" evidence="15">
    <location>
        <position position="153"/>
    </location>
    <ligand>
        <name>ATP</name>
        <dbReference type="ChEBI" id="CHEBI:30616"/>
    </ligand>
</feature>
<evidence type="ECO:0000256" key="12">
    <source>
        <dbReference type="ARBA" id="ARBA00023180"/>
    </source>
</evidence>
<evidence type="ECO:0000256" key="11">
    <source>
        <dbReference type="ARBA" id="ARBA00023136"/>
    </source>
</evidence>
<dbReference type="SMART" id="SM00220">
    <property type="entry name" value="S_TKc"/>
    <property type="match status" value="1"/>
</dbReference>
<dbReference type="InterPro" id="IPR000719">
    <property type="entry name" value="Prot_kinase_dom"/>
</dbReference>
<evidence type="ECO:0000256" key="7">
    <source>
        <dbReference type="ARBA" id="ARBA00022741"/>
    </source>
</evidence>
<keyword evidence="7 15" id="KW-0547">Nucleotide-binding</keyword>
<dbReference type="Proteomes" id="UP000233551">
    <property type="component" value="Unassembled WGS sequence"/>
</dbReference>
<comment type="catalytic activity">
    <reaction evidence="14">
        <text>L-seryl-[protein] + ATP = O-phospho-L-seryl-[protein] + ADP + H(+)</text>
        <dbReference type="Rhea" id="RHEA:17989"/>
        <dbReference type="Rhea" id="RHEA-COMP:9863"/>
        <dbReference type="Rhea" id="RHEA-COMP:11604"/>
        <dbReference type="ChEBI" id="CHEBI:15378"/>
        <dbReference type="ChEBI" id="CHEBI:29999"/>
        <dbReference type="ChEBI" id="CHEBI:30616"/>
        <dbReference type="ChEBI" id="CHEBI:83421"/>
        <dbReference type="ChEBI" id="CHEBI:456216"/>
        <dbReference type="EC" id="2.7.11.1"/>
    </reaction>
</comment>
<gene>
    <name evidence="20" type="ORF">CRG98_033222</name>
</gene>
<dbReference type="SUPFAM" id="SSF56112">
    <property type="entry name" value="Protein kinase-like (PK-like)"/>
    <property type="match status" value="1"/>
</dbReference>
<sequence length="439" mass="49039">MSFSYSDFVNHAPPFPDDDSFTSSMDKATSSMNQAIIAAIISSIVGTVAVVAIAYFLIDCLKKAATATSSYAKIAMDPSENPVPRAVPSLPWENSGRADEFKLETMERFMKSKRFSSEELSAFTGDYSTVLGSGAFGVVFKGYLPDGLPVAVKVLTSAADKRAEDQFMAEVSSIGRTHHIYLVRLYGFCFDSTTRALVYEFMENGSLDKLLFGEGITLIEWPKLREIAIGTAKGIAYLHEECRERIVHYDIKPGNVLLDRNMVPKVADFGLAKLCNRESTHIVMTGFRGTPAYAAPELLKPFPVTFKCDVYSYGMLLFEIVGRRRNHVEANQPESRQWLPREKDRVEAERMLRVALLCIQYSPEVRPLMSTVVKMLEGDVDLPLPVYPFEYLDPMRPYSGTREGSKIDTDDSTIRTVYSDGSCSKPNDRNTQEIELCTS</sequence>
<evidence type="ECO:0000259" key="19">
    <source>
        <dbReference type="PROSITE" id="PS50011"/>
    </source>
</evidence>
<evidence type="ECO:0000313" key="21">
    <source>
        <dbReference type="Proteomes" id="UP000233551"/>
    </source>
</evidence>
<dbReference type="Pfam" id="PF07714">
    <property type="entry name" value="PK_Tyr_Ser-Thr"/>
    <property type="match status" value="1"/>
</dbReference>
<keyword evidence="9 15" id="KW-0067">ATP-binding</keyword>
<dbReference type="InterPro" id="IPR017441">
    <property type="entry name" value="Protein_kinase_ATP_BS"/>
</dbReference>
<keyword evidence="6" id="KW-0732">Signal</keyword>
<keyword evidence="10 18" id="KW-1133">Transmembrane helix</keyword>
<evidence type="ECO:0000313" key="20">
    <source>
        <dbReference type="EMBL" id="PKI46384.1"/>
    </source>
</evidence>
<evidence type="ECO:0000256" key="3">
    <source>
        <dbReference type="ARBA" id="ARBA00022527"/>
    </source>
</evidence>
<evidence type="ECO:0000256" key="8">
    <source>
        <dbReference type="ARBA" id="ARBA00022777"/>
    </source>
</evidence>
<comment type="caution">
    <text evidence="20">The sequence shown here is derived from an EMBL/GenBank/DDBJ whole genome shotgun (WGS) entry which is preliminary data.</text>
</comment>
<dbReference type="Gene3D" id="3.30.200.20">
    <property type="entry name" value="Phosphorylase Kinase, domain 1"/>
    <property type="match status" value="1"/>
</dbReference>
<evidence type="ECO:0000256" key="14">
    <source>
        <dbReference type="ARBA" id="ARBA00048679"/>
    </source>
</evidence>
<evidence type="ECO:0000256" key="10">
    <source>
        <dbReference type="ARBA" id="ARBA00022989"/>
    </source>
</evidence>
<dbReference type="AlphaFoldDB" id="A0A2I0IQV2"/>
<comment type="similarity">
    <text evidence="16">Belongs to the protein kinase superfamily.</text>
</comment>
<dbReference type="Gene3D" id="1.10.510.10">
    <property type="entry name" value="Transferase(Phosphotransferase) domain 1"/>
    <property type="match status" value="1"/>
</dbReference>
<dbReference type="GO" id="GO:0016020">
    <property type="term" value="C:membrane"/>
    <property type="evidence" value="ECO:0007669"/>
    <property type="project" value="UniProtKB-SubCell"/>
</dbReference>
<dbReference type="InterPro" id="IPR045874">
    <property type="entry name" value="LRK10/LRL21-25-like"/>
</dbReference>
<comment type="subcellular location">
    <subcellularLocation>
        <location evidence="1">Membrane</location>
        <topology evidence="1">Single-pass type I membrane protein</topology>
    </subcellularLocation>
</comment>
<feature type="transmembrane region" description="Helical" evidence="18">
    <location>
        <begin position="35"/>
        <end position="58"/>
    </location>
</feature>
<feature type="domain" description="Protein kinase" evidence="19">
    <location>
        <begin position="125"/>
        <end position="390"/>
    </location>
</feature>
<evidence type="ECO:0000256" key="9">
    <source>
        <dbReference type="ARBA" id="ARBA00022840"/>
    </source>
</evidence>
<dbReference type="InterPro" id="IPR008271">
    <property type="entry name" value="Ser/Thr_kinase_AS"/>
</dbReference>
<dbReference type="CDD" id="cd14066">
    <property type="entry name" value="STKc_IRAK"/>
    <property type="match status" value="1"/>
</dbReference>
<dbReference type="PANTHER" id="PTHR27009">
    <property type="entry name" value="RUST RESISTANCE KINASE LR10-RELATED"/>
    <property type="match status" value="1"/>
</dbReference>
<dbReference type="EMBL" id="PGOL01002632">
    <property type="protein sequence ID" value="PKI46384.1"/>
    <property type="molecule type" value="Genomic_DNA"/>
</dbReference>
<dbReference type="InterPro" id="IPR001245">
    <property type="entry name" value="Ser-Thr/Tyr_kinase_cat_dom"/>
</dbReference>
<dbReference type="InterPro" id="IPR011009">
    <property type="entry name" value="Kinase-like_dom_sf"/>
</dbReference>
<evidence type="ECO:0000256" key="1">
    <source>
        <dbReference type="ARBA" id="ARBA00004479"/>
    </source>
</evidence>
<evidence type="ECO:0000256" key="16">
    <source>
        <dbReference type="RuleBase" id="RU000304"/>
    </source>
</evidence>
<dbReference type="GO" id="GO:0004674">
    <property type="term" value="F:protein serine/threonine kinase activity"/>
    <property type="evidence" value="ECO:0007669"/>
    <property type="project" value="UniProtKB-KW"/>
</dbReference>
<keyword evidence="3 16" id="KW-0723">Serine/threonine-protein kinase</keyword>
<keyword evidence="11 18" id="KW-0472">Membrane</keyword>
<evidence type="ECO:0000256" key="2">
    <source>
        <dbReference type="ARBA" id="ARBA00012513"/>
    </source>
</evidence>
<dbReference type="PROSITE" id="PS50011">
    <property type="entry name" value="PROTEIN_KINASE_DOM"/>
    <property type="match status" value="1"/>
</dbReference>
<dbReference type="FunFam" id="1.10.510.10:FF:001023">
    <property type="entry name" value="Os07g0541700 protein"/>
    <property type="match status" value="1"/>
</dbReference>
<dbReference type="STRING" id="22663.A0A2I0IQV2"/>
<organism evidence="20 21">
    <name type="scientific">Punica granatum</name>
    <name type="common">Pomegranate</name>
    <dbReference type="NCBI Taxonomy" id="22663"/>
    <lineage>
        <taxon>Eukaryota</taxon>
        <taxon>Viridiplantae</taxon>
        <taxon>Streptophyta</taxon>
        <taxon>Embryophyta</taxon>
        <taxon>Tracheophyta</taxon>
        <taxon>Spermatophyta</taxon>
        <taxon>Magnoliopsida</taxon>
        <taxon>eudicotyledons</taxon>
        <taxon>Gunneridae</taxon>
        <taxon>Pentapetalae</taxon>
        <taxon>rosids</taxon>
        <taxon>malvids</taxon>
        <taxon>Myrtales</taxon>
        <taxon>Lythraceae</taxon>
        <taxon>Punica</taxon>
    </lineage>
</organism>
<keyword evidence="8" id="KW-0418">Kinase</keyword>
<dbReference type="PROSITE" id="PS00108">
    <property type="entry name" value="PROTEIN_KINASE_ST"/>
    <property type="match status" value="1"/>
</dbReference>
<proteinExistence type="inferred from homology"/>
<evidence type="ECO:0000256" key="18">
    <source>
        <dbReference type="SAM" id="Phobius"/>
    </source>
</evidence>
<feature type="region of interest" description="Disordered" evidence="17">
    <location>
        <begin position="420"/>
        <end position="439"/>
    </location>
</feature>
<accession>A0A2I0IQV2</accession>
<keyword evidence="12" id="KW-0325">Glycoprotein</keyword>
<dbReference type="EC" id="2.7.11.1" evidence="2"/>
<reference evidence="20 21" key="1">
    <citation type="submission" date="2017-11" db="EMBL/GenBank/DDBJ databases">
        <title>De-novo sequencing of pomegranate (Punica granatum L.) genome.</title>
        <authorList>
            <person name="Akparov Z."/>
            <person name="Amiraslanov A."/>
            <person name="Hajiyeva S."/>
            <person name="Abbasov M."/>
            <person name="Kaur K."/>
            <person name="Hamwieh A."/>
            <person name="Solovyev V."/>
            <person name="Salamov A."/>
            <person name="Braich B."/>
            <person name="Kosarev P."/>
            <person name="Mahmoud A."/>
            <person name="Hajiyev E."/>
            <person name="Babayeva S."/>
            <person name="Izzatullayeva V."/>
            <person name="Mammadov A."/>
            <person name="Mammadov A."/>
            <person name="Sharifova S."/>
            <person name="Ojaghi J."/>
            <person name="Eynullazada K."/>
            <person name="Bayramov B."/>
            <person name="Abdulazimova A."/>
            <person name="Shahmuradov I."/>
        </authorList>
    </citation>
    <scope>NUCLEOTIDE SEQUENCE [LARGE SCALE GENOMIC DNA]</scope>
    <source>
        <strain evidence="21">cv. AG2017</strain>
        <tissue evidence="20">Leaf</tissue>
    </source>
</reference>
<evidence type="ECO:0000256" key="13">
    <source>
        <dbReference type="ARBA" id="ARBA00047899"/>
    </source>
</evidence>
<comment type="catalytic activity">
    <reaction evidence="13">
        <text>L-threonyl-[protein] + ATP = O-phospho-L-threonyl-[protein] + ADP + H(+)</text>
        <dbReference type="Rhea" id="RHEA:46608"/>
        <dbReference type="Rhea" id="RHEA-COMP:11060"/>
        <dbReference type="Rhea" id="RHEA-COMP:11605"/>
        <dbReference type="ChEBI" id="CHEBI:15378"/>
        <dbReference type="ChEBI" id="CHEBI:30013"/>
        <dbReference type="ChEBI" id="CHEBI:30616"/>
        <dbReference type="ChEBI" id="CHEBI:61977"/>
        <dbReference type="ChEBI" id="CHEBI:456216"/>
        <dbReference type="EC" id="2.7.11.1"/>
    </reaction>
</comment>
<evidence type="ECO:0000256" key="5">
    <source>
        <dbReference type="ARBA" id="ARBA00022692"/>
    </source>
</evidence>
<dbReference type="GO" id="GO:0005524">
    <property type="term" value="F:ATP binding"/>
    <property type="evidence" value="ECO:0007669"/>
    <property type="project" value="UniProtKB-UniRule"/>
</dbReference>
<evidence type="ECO:0000256" key="4">
    <source>
        <dbReference type="ARBA" id="ARBA00022679"/>
    </source>
</evidence>
<evidence type="ECO:0000256" key="17">
    <source>
        <dbReference type="SAM" id="MobiDB-lite"/>
    </source>
</evidence>
<evidence type="ECO:0000256" key="6">
    <source>
        <dbReference type="ARBA" id="ARBA00022729"/>
    </source>
</evidence>
<keyword evidence="5 18" id="KW-0812">Transmembrane</keyword>
<evidence type="ECO:0000256" key="15">
    <source>
        <dbReference type="PROSITE-ProRule" id="PRU10141"/>
    </source>
</evidence>